<keyword evidence="3" id="KW-0862">Zinc</keyword>
<evidence type="ECO:0000256" key="3">
    <source>
        <dbReference type="ARBA" id="ARBA00022833"/>
    </source>
</evidence>
<dbReference type="Pfam" id="PF03107">
    <property type="entry name" value="C1_2"/>
    <property type="match status" value="1"/>
</dbReference>
<reference evidence="7" key="2">
    <citation type="submission" date="2013-12" db="EMBL/GenBank/DDBJ databases">
        <authorList>
            <person name="Yu Y."/>
            <person name="Lee S."/>
            <person name="de Baynast K."/>
            <person name="Wissotski M."/>
            <person name="Liu L."/>
            <person name="Talag J."/>
            <person name="Goicoechea J."/>
            <person name="Angelova A."/>
            <person name="Jetty R."/>
            <person name="Kudrna D."/>
            <person name="Golser W."/>
            <person name="Rivera L."/>
            <person name="Zhang J."/>
            <person name="Wing R."/>
        </authorList>
    </citation>
    <scope>NUCLEOTIDE SEQUENCE</scope>
</reference>
<feature type="domain" description="Phorbol-ester/DAG-type" evidence="5">
    <location>
        <begin position="13"/>
        <end position="63"/>
    </location>
</feature>
<dbReference type="PROSITE" id="PS50081">
    <property type="entry name" value="ZF_DAG_PE_2"/>
    <property type="match status" value="1"/>
</dbReference>
<dbReference type="Proteomes" id="UP000032180">
    <property type="component" value="Chromosome 7"/>
</dbReference>
<keyword evidence="7" id="KW-1185">Reference proteome</keyword>
<name>A0A0D9X1D1_9ORYZ</name>
<evidence type="ECO:0000256" key="4">
    <source>
        <dbReference type="SAM" id="MobiDB-lite"/>
    </source>
</evidence>
<feature type="region of interest" description="Disordered" evidence="4">
    <location>
        <begin position="191"/>
        <end position="214"/>
    </location>
</feature>
<dbReference type="PANTHER" id="PTHR47841">
    <property type="entry name" value="DIACYLGLYCEROL KINASE THETA-LIKE-RELATED"/>
    <property type="match status" value="1"/>
</dbReference>
<dbReference type="AlphaFoldDB" id="A0A0D9X1D1"/>
<sequence>MYYNYRTHCSHPQHVLVRCQYSNNSVHACNLCDAGFRGLIGLRCKACDFDIHEACADYFQPATNSFAHPWHGLALGRVADDDRACDLCAEECPRGSFVYRCVPCGFDVHPLCTMFPAKVKSPLHPDHELAMVPAGSAAAVAMAPAVVGQNYCLCSGCGEAFGGWFYRCGTCGVGLHVECLNGARIKPRAGGGGQSAGAGSSQGNGGGGGGGGRLKPSRSSLVGKFLLRAAVRVAVDAATNGLASAVLGGGGGGGGDCDDT</sequence>
<dbReference type="GO" id="GO:0046872">
    <property type="term" value="F:metal ion binding"/>
    <property type="evidence" value="ECO:0007669"/>
    <property type="project" value="UniProtKB-KW"/>
</dbReference>
<dbReference type="EnsemblPlants" id="LPERR07G18920.1">
    <property type="protein sequence ID" value="LPERR07G18920.1"/>
    <property type="gene ID" value="LPERR07G18920"/>
</dbReference>
<dbReference type="InterPro" id="IPR004146">
    <property type="entry name" value="DC1"/>
</dbReference>
<keyword evidence="1" id="KW-0479">Metal-binding</keyword>
<dbReference type="SUPFAM" id="SSF57889">
    <property type="entry name" value="Cysteine-rich domain"/>
    <property type="match status" value="2"/>
</dbReference>
<evidence type="ECO:0000313" key="7">
    <source>
        <dbReference type="Proteomes" id="UP000032180"/>
    </source>
</evidence>
<dbReference type="STRING" id="77586.A0A0D9X1D1"/>
<dbReference type="InterPro" id="IPR046349">
    <property type="entry name" value="C1-like_sf"/>
</dbReference>
<keyword evidence="2" id="KW-0677">Repeat</keyword>
<reference evidence="6" key="3">
    <citation type="submission" date="2015-04" db="UniProtKB">
        <authorList>
            <consortium name="EnsemblPlants"/>
        </authorList>
    </citation>
    <scope>IDENTIFICATION</scope>
</reference>
<evidence type="ECO:0000313" key="6">
    <source>
        <dbReference type="EnsemblPlants" id="LPERR07G18920.1"/>
    </source>
</evidence>
<reference evidence="6 7" key="1">
    <citation type="submission" date="2012-08" db="EMBL/GenBank/DDBJ databases">
        <title>Oryza genome evolution.</title>
        <authorList>
            <person name="Wing R.A."/>
        </authorList>
    </citation>
    <scope>NUCLEOTIDE SEQUENCE</scope>
</reference>
<evidence type="ECO:0000256" key="2">
    <source>
        <dbReference type="ARBA" id="ARBA00022737"/>
    </source>
</evidence>
<dbReference type="HOGENOM" id="CLU_084328_1_0_1"/>
<evidence type="ECO:0000259" key="5">
    <source>
        <dbReference type="PROSITE" id="PS50081"/>
    </source>
</evidence>
<dbReference type="PANTHER" id="PTHR47841:SF2">
    <property type="entry name" value="OS07G0609800 PROTEIN"/>
    <property type="match status" value="1"/>
</dbReference>
<protein>
    <recommendedName>
        <fullName evidence="5">Phorbol-ester/DAG-type domain-containing protein</fullName>
    </recommendedName>
</protein>
<dbReference type="Gramene" id="LPERR07G18920.1">
    <property type="protein sequence ID" value="LPERR07G18920.1"/>
    <property type="gene ID" value="LPERR07G18920"/>
</dbReference>
<feature type="compositionally biased region" description="Gly residues" evidence="4">
    <location>
        <begin position="191"/>
        <end position="213"/>
    </location>
</feature>
<dbReference type="InterPro" id="IPR002219">
    <property type="entry name" value="PKC_DAG/PE"/>
</dbReference>
<accession>A0A0D9X1D1</accession>
<proteinExistence type="predicted"/>
<evidence type="ECO:0000256" key="1">
    <source>
        <dbReference type="ARBA" id="ARBA00022723"/>
    </source>
</evidence>
<organism evidence="6 7">
    <name type="scientific">Leersia perrieri</name>
    <dbReference type="NCBI Taxonomy" id="77586"/>
    <lineage>
        <taxon>Eukaryota</taxon>
        <taxon>Viridiplantae</taxon>
        <taxon>Streptophyta</taxon>
        <taxon>Embryophyta</taxon>
        <taxon>Tracheophyta</taxon>
        <taxon>Spermatophyta</taxon>
        <taxon>Magnoliopsida</taxon>
        <taxon>Liliopsida</taxon>
        <taxon>Poales</taxon>
        <taxon>Poaceae</taxon>
        <taxon>BOP clade</taxon>
        <taxon>Oryzoideae</taxon>
        <taxon>Oryzeae</taxon>
        <taxon>Oryzinae</taxon>
        <taxon>Leersia</taxon>
    </lineage>
</organism>